<keyword evidence="3" id="KW-1185">Reference proteome</keyword>
<organism evidence="2 3">
    <name type="scientific">Armillaria gallica</name>
    <name type="common">Bulbous honey fungus</name>
    <name type="synonym">Armillaria bulbosa</name>
    <dbReference type="NCBI Taxonomy" id="47427"/>
    <lineage>
        <taxon>Eukaryota</taxon>
        <taxon>Fungi</taxon>
        <taxon>Dikarya</taxon>
        <taxon>Basidiomycota</taxon>
        <taxon>Agaricomycotina</taxon>
        <taxon>Agaricomycetes</taxon>
        <taxon>Agaricomycetidae</taxon>
        <taxon>Agaricales</taxon>
        <taxon>Marasmiineae</taxon>
        <taxon>Physalacriaceae</taxon>
        <taxon>Armillaria</taxon>
    </lineage>
</organism>
<evidence type="ECO:0000313" key="2">
    <source>
        <dbReference type="EMBL" id="PBK83680.1"/>
    </source>
</evidence>
<dbReference type="Proteomes" id="UP000217790">
    <property type="component" value="Unassembled WGS sequence"/>
</dbReference>
<feature type="non-terminal residue" evidence="2">
    <location>
        <position position="156"/>
    </location>
</feature>
<gene>
    <name evidence="2" type="ORF">ARMGADRAFT_883701</name>
</gene>
<dbReference type="EMBL" id="KZ293704">
    <property type="protein sequence ID" value="PBK83680.1"/>
    <property type="molecule type" value="Genomic_DNA"/>
</dbReference>
<dbReference type="AlphaFoldDB" id="A0A2H3CP86"/>
<feature type="region of interest" description="Disordered" evidence="1">
    <location>
        <begin position="123"/>
        <end position="156"/>
    </location>
</feature>
<sequence>LISMQAANVLNEMYCRVLRKHLANHDKKKQQAKKLGTLVGDGLPWLLSSDVFYELVCDHEERQRVAEQEKQARKAAREARSEALEVWKKQDEKRKQANKMKTALYQMALKRWQEQKAEVRSRGKKFTLKKPVRDPLAGPIPKPAATVVEDDNNDGE</sequence>
<evidence type="ECO:0000256" key="1">
    <source>
        <dbReference type="SAM" id="MobiDB-lite"/>
    </source>
</evidence>
<dbReference type="InParanoid" id="A0A2H3CP86"/>
<evidence type="ECO:0000313" key="3">
    <source>
        <dbReference type="Proteomes" id="UP000217790"/>
    </source>
</evidence>
<dbReference type="OrthoDB" id="3029939at2759"/>
<feature type="non-terminal residue" evidence="2">
    <location>
        <position position="1"/>
    </location>
</feature>
<name>A0A2H3CP86_ARMGA</name>
<dbReference type="STRING" id="47427.A0A2H3CP86"/>
<reference evidence="3" key="1">
    <citation type="journal article" date="2017" name="Nat. Ecol. Evol.">
        <title>Genome expansion and lineage-specific genetic innovations in the forest pathogenic fungi Armillaria.</title>
        <authorList>
            <person name="Sipos G."/>
            <person name="Prasanna A.N."/>
            <person name="Walter M.C."/>
            <person name="O'Connor E."/>
            <person name="Balint B."/>
            <person name="Krizsan K."/>
            <person name="Kiss B."/>
            <person name="Hess J."/>
            <person name="Varga T."/>
            <person name="Slot J."/>
            <person name="Riley R."/>
            <person name="Boka B."/>
            <person name="Rigling D."/>
            <person name="Barry K."/>
            <person name="Lee J."/>
            <person name="Mihaltcheva S."/>
            <person name="LaButti K."/>
            <person name="Lipzen A."/>
            <person name="Waldron R."/>
            <person name="Moloney N.M."/>
            <person name="Sperisen C."/>
            <person name="Kredics L."/>
            <person name="Vagvoelgyi C."/>
            <person name="Patrignani A."/>
            <person name="Fitzpatrick D."/>
            <person name="Nagy I."/>
            <person name="Doyle S."/>
            <person name="Anderson J.B."/>
            <person name="Grigoriev I.V."/>
            <person name="Gueldener U."/>
            <person name="Muensterkoetter M."/>
            <person name="Nagy L.G."/>
        </authorList>
    </citation>
    <scope>NUCLEOTIDE SEQUENCE [LARGE SCALE GENOMIC DNA]</scope>
    <source>
        <strain evidence="3">Ar21-2</strain>
    </source>
</reference>
<protein>
    <submittedName>
        <fullName evidence="2">Uncharacterized protein</fullName>
    </submittedName>
</protein>
<proteinExistence type="predicted"/>
<accession>A0A2H3CP86</accession>